<keyword evidence="3" id="KW-1185">Reference proteome</keyword>
<feature type="region of interest" description="Disordered" evidence="1">
    <location>
        <begin position="27"/>
        <end position="57"/>
    </location>
</feature>
<comment type="caution">
    <text evidence="2">The sequence shown here is derived from an EMBL/GenBank/DDBJ whole genome shotgun (WGS) entry which is preliminary data.</text>
</comment>
<reference evidence="2 3" key="1">
    <citation type="submission" date="2019-05" db="EMBL/GenBank/DDBJ databases">
        <title>Mikania micrantha, genome provides insights into the molecular mechanism of rapid growth.</title>
        <authorList>
            <person name="Liu B."/>
        </authorList>
    </citation>
    <scope>NUCLEOTIDE SEQUENCE [LARGE SCALE GENOMIC DNA]</scope>
    <source>
        <strain evidence="2">NLD-2019</strain>
        <tissue evidence="2">Leaf</tissue>
    </source>
</reference>
<protein>
    <submittedName>
        <fullName evidence="2">Uncharacterized protein</fullName>
    </submittedName>
</protein>
<dbReference type="Proteomes" id="UP000326396">
    <property type="component" value="Linkage Group LG7"/>
</dbReference>
<evidence type="ECO:0000256" key="1">
    <source>
        <dbReference type="SAM" id="MobiDB-lite"/>
    </source>
</evidence>
<accession>A0A5N6LZE2</accession>
<dbReference type="EMBL" id="SZYD01000017">
    <property type="protein sequence ID" value="KAD3066948.1"/>
    <property type="molecule type" value="Genomic_DNA"/>
</dbReference>
<sequence>MQYHETGQTLNEAHMAFNERRGLQLMKGRPSRTSVKVSGELTEGPYPENKGPGALKKATGFKEGERSLRWDGKAGTPLRTGSVFFQMLVVPCKEPFLVTPYNPLHSMK</sequence>
<evidence type="ECO:0000313" key="3">
    <source>
        <dbReference type="Proteomes" id="UP000326396"/>
    </source>
</evidence>
<proteinExistence type="predicted"/>
<dbReference type="AlphaFoldDB" id="A0A5N6LZE2"/>
<name>A0A5N6LZE2_9ASTR</name>
<evidence type="ECO:0000313" key="2">
    <source>
        <dbReference type="EMBL" id="KAD3066948.1"/>
    </source>
</evidence>
<gene>
    <name evidence="2" type="ORF">E3N88_34828</name>
</gene>
<organism evidence="2 3">
    <name type="scientific">Mikania micrantha</name>
    <name type="common">bitter vine</name>
    <dbReference type="NCBI Taxonomy" id="192012"/>
    <lineage>
        <taxon>Eukaryota</taxon>
        <taxon>Viridiplantae</taxon>
        <taxon>Streptophyta</taxon>
        <taxon>Embryophyta</taxon>
        <taxon>Tracheophyta</taxon>
        <taxon>Spermatophyta</taxon>
        <taxon>Magnoliopsida</taxon>
        <taxon>eudicotyledons</taxon>
        <taxon>Gunneridae</taxon>
        <taxon>Pentapetalae</taxon>
        <taxon>asterids</taxon>
        <taxon>campanulids</taxon>
        <taxon>Asterales</taxon>
        <taxon>Asteraceae</taxon>
        <taxon>Asteroideae</taxon>
        <taxon>Heliantheae alliance</taxon>
        <taxon>Eupatorieae</taxon>
        <taxon>Mikania</taxon>
    </lineage>
</organism>